<proteinExistence type="predicted"/>
<evidence type="ECO:0000313" key="1">
    <source>
        <dbReference type="EMBL" id="VDK86795.1"/>
    </source>
</evidence>
<accession>A0A3P6TYZ6</accession>
<protein>
    <submittedName>
        <fullName evidence="1">Uncharacterized protein</fullName>
    </submittedName>
</protein>
<dbReference type="EMBL" id="UYRX01000869">
    <property type="protein sequence ID" value="VDK86795.1"/>
    <property type="molecule type" value="Genomic_DNA"/>
</dbReference>
<evidence type="ECO:0000313" key="2">
    <source>
        <dbReference type="Proteomes" id="UP000277928"/>
    </source>
</evidence>
<dbReference type="AlphaFoldDB" id="A0A3P6TYZ6"/>
<organism evidence="1 2">
    <name type="scientific">Litomosoides sigmodontis</name>
    <name type="common">Filarial nematode worm</name>
    <dbReference type="NCBI Taxonomy" id="42156"/>
    <lineage>
        <taxon>Eukaryota</taxon>
        <taxon>Metazoa</taxon>
        <taxon>Ecdysozoa</taxon>
        <taxon>Nematoda</taxon>
        <taxon>Chromadorea</taxon>
        <taxon>Rhabditida</taxon>
        <taxon>Spirurina</taxon>
        <taxon>Spiruromorpha</taxon>
        <taxon>Filarioidea</taxon>
        <taxon>Onchocercidae</taxon>
        <taxon>Litomosoides</taxon>
    </lineage>
</organism>
<reference evidence="1 2" key="1">
    <citation type="submission" date="2018-08" db="EMBL/GenBank/DDBJ databases">
        <authorList>
            <person name="Laetsch R D."/>
            <person name="Stevens L."/>
            <person name="Kumar S."/>
            <person name="Blaxter L. M."/>
        </authorList>
    </citation>
    <scope>NUCLEOTIDE SEQUENCE [LARGE SCALE GENOMIC DNA]</scope>
</reference>
<gene>
    <name evidence="1" type="ORF">NLS_LOCUS7810</name>
</gene>
<feature type="non-terminal residue" evidence="1">
    <location>
        <position position="1"/>
    </location>
</feature>
<name>A0A3P6TYZ6_LITSI</name>
<keyword evidence="2" id="KW-1185">Reference proteome</keyword>
<sequence>LLFTILETDSFCDRSELIDAFRIAARRTSLFAEVVCHLTMLQNDEILQ</sequence>
<dbReference type="Proteomes" id="UP000277928">
    <property type="component" value="Unassembled WGS sequence"/>
</dbReference>